<accession>A0A7V8L5P4</accession>
<reference evidence="1 2" key="1">
    <citation type="submission" date="2014-10" db="EMBL/GenBank/DDBJ databases">
        <title>Genome sequence of Pectobacterium carotovorum M022.</title>
        <authorList>
            <person name="Chan K.-G."/>
            <person name="Tan W.-S."/>
        </authorList>
    </citation>
    <scope>NUCLEOTIDE SEQUENCE [LARGE SCALE GENOMIC DNA]</scope>
    <source>
        <strain evidence="1 2">M022</strain>
    </source>
</reference>
<evidence type="ECO:0000313" key="2">
    <source>
        <dbReference type="Proteomes" id="UP000053038"/>
    </source>
</evidence>
<name>A0A7V8L5P4_9GAMM</name>
<comment type="caution">
    <text evidence="1">The sequence shown here is derived from an EMBL/GenBank/DDBJ whole genome shotgun (WGS) entry which is preliminary data.</text>
</comment>
<dbReference type="AlphaFoldDB" id="A0A7V8L5P4"/>
<proteinExistence type="predicted"/>
<organism evidence="1 2">
    <name type="scientific">Pectobacterium fontis</name>
    <dbReference type="NCBI Taxonomy" id="2558042"/>
    <lineage>
        <taxon>Bacteria</taxon>
        <taxon>Pseudomonadati</taxon>
        <taxon>Pseudomonadota</taxon>
        <taxon>Gammaproteobacteria</taxon>
        <taxon>Enterobacterales</taxon>
        <taxon>Pectobacteriaceae</taxon>
        <taxon>Pectobacterium</taxon>
    </lineage>
</organism>
<protein>
    <submittedName>
        <fullName evidence="1">Uncharacterized protein</fullName>
    </submittedName>
</protein>
<evidence type="ECO:0000313" key="1">
    <source>
        <dbReference type="EMBL" id="KHN52697.1"/>
    </source>
</evidence>
<dbReference type="EMBL" id="JSXC01000024">
    <property type="protein sequence ID" value="KHN52697.1"/>
    <property type="molecule type" value="Genomic_DNA"/>
</dbReference>
<gene>
    <name evidence="1" type="ORF">OI69_08165</name>
</gene>
<keyword evidence="2" id="KW-1185">Reference proteome</keyword>
<sequence length="61" mass="7392">MIPSDYLNHYYYNNMDCEPALHMLIHGYGGDESLFFTLKFYFSTRLYFPFDIIVQDEILLR</sequence>
<dbReference type="Proteomes" id="UP000053038">
    <property type="component" value="Unassembled WGS sequence"/>
</dbReference>